<accession>A0ABU7I785</accession>
<comment type="caution">
    <text evidence="2">The sequence shown here is derived from an EMBL/GenBank/DDBJ whole genome shotgun (WGS) entry which is preliminary data.</text>
</comment>
<sequence>MNIRRYHLMAWLVLLLLACRETPKVAKVAVADTTKTLASMPIEKEELTDSIADDSLNYANYYIVVADTGLSYPKLNLKMKGLAKSLHMQIDMLGRSYNEKENLISLPKNNEDEIYAGEYFPRRIPSESLSLEYLNYYSAEARQKTIALVTGMYAELKQADSALTAVKRINPQAFKFYSKVYIGCMH</sequence>
<keyword evidence="3" id="KW-1185">Reference proteome</keyword>
<proteinExistence type="predicted"/>
<reference evidence="2 3" key="1">
    <citation type="submission" date="2024-01" db="EMBL/GenBank/DDBJ databases">
        <title>Pedobacter sp. nov., isolated from fresh soil.</title>
        <authorList>
            <person name="Le N.T.T."/>
        </authorList>
    </citation>
    <scope>NUCLEOTIDE SEQUENCE [LARGE SCALE GENOMIC DNA]</scope>
    <source>
        <strain evidence="2 3">KR3-3</strain>
    </source>
</reference>
<dbReference type="Proteomes" id="UP001336835">
    <property type="component" value="Unassembled WGS sequence"/>
</dbReference>
<evidence type="ECO:0000256" key="1">
    <source>
        <dbReference type="SAM" id="SignalP"/>
    </source>
</evidence>
<feature type="chain" id="PRO_5045176413" evidence="1">
    <location>
        <begin position="27"/>
        <end position="186"/>
    </location>
</feature>
<gene>
    <name evidence="2" type="ORF">VRU48_08785</name>
</gene>
<dbReference type="PROSITE" id="PS51257">
    <property type="entry name" value="PROKAR_LIPOPROTEIN"/>
    <property type="match status" value="1"/>
</dbReference>
<dbReference type="EMBL" id="JAZDQT010000001">
    <property type="protein sequence ID" value="MEE1945201.1"/>
    <property type="molecule type" value="Genomic_DNA"/>
</dbReference>
<organism evidence="2 3">
    <name type="scientific">Pedobacter albus</name>
    <dbReference type="NCBI Taxonomy" id="3113905"/>
    <lineage>
        <taxon>Bacteria</taxon>
        <taxon>Pseudomonadati</taxon>
        <taxon>Bacteroidota</taxon>
        <taxon>Sphingobacteriia</taxon>
        <taxon>Sphingobacteriales</taxon>
        <taxon>Sphingobacteriaceae</taxon>
        <taxon>Pedobacter</taxon>
    </lineage>
</organism>
<protein>
    <submittedName>
        <fullName evidence="2">Uncharacterized protein</fullName>
    </submittedName>
</protein>
<dbReference type="RefSeq" id="WP_330107549.1">
    <property type="nucleotide sequence ID" value="NZ_JAZDQT010000001.1"/>
</dbReference>
<keyword evidence="1" id="KW-0732">Signal</keyword>
<name>A0ABU7I785_9SPHI</name>
<evidence type="ECO:0000313" key="2">
    <source>
        <dbReference type="EMBL" id="MEE1945201.1"/>
    </source>
</evidence>
<feature type="signal peptide" evidence="1">
    <location>
        <begin position="1"/>
        <end position="26"/>
    </location>
</feature>
<evidence type="ECO:0000313" key="3">
    <source>
        <dbReference type="Proteomes" id="UP001336835"/>
    </source>
</evidence>